<gene>
    <name evidence="19" type="primary">LOC123446930</name>
</gene>
<dbReference type="InterPro" id="IPR000490">
    <property type="entry name" value="Glyco_hydro_17"/>
</dbReference>
<keyword evidence="20" id="KW-1185">Reference proteome</keyword>
<evidence type="ECO:0000256" key="12">
    <source>
        <dbReference type="ARBA" id="ARBA00023180"/>
    </source>
</evidence>
<keyword evidence="10" id="KW-0472">Membrane</keyword>
<dbReference type="FunFam" id="3.20.20.80:FF:000008">
    <property type="entry name" value="Glucan endo-1,3-beta-glucosidase 5"/>
    <property type="match status" value="1"/>
</dbReference>
<dbReference type="GO" id="GO:0098552">
    <property type="term" value="C:side of membrane"/>
    <property type="evidence" value="ECO:0007669"/>
    <property type="project" value="UniProtKB-KW"/>
</dbReference>
<feature type="domain" description="X8" evidence="18">
    <location>
        <begin position="369"/>
        <end position="454"/>
    </location>
</feature>
<comment type="subcellular location">
    <subcellularLocation>
        <location evidence="2">Cell membrane</location>
        <topology evidence="2">Lipid-anchor</topology>
        <topology evidence="2">GPI-anchor</topology>
    </subcellularLocation>
</comment>
<dbReference type="GO" id="GO:0005975">
    <property type="term" value="P:carbohydrate metabolic process"/>
    <property type="evidence" value="ECO:0007669"/>
    <property type="project" value="InterPro"/>
</dbReference>
<name>A0A8I6Y9J2_HORVV</name>
<evidence type="ECO:0000256" key="7">
    <source>
        <dbReference type="ARBA" id="ARBA00022729"/>
    </source>
</evidence>
<proteinExistence type="inferred from homology"/>
<dbReference type="SMART" id="SM00768">
    <property type="entry name" value="X8"/>
    <property type="match status" value="1"/>
</dbReference>
<reference evidence="20" key="1">
    <citation type="journal article" date="2012" name="Nature">
        <title>A physical, genetic and functional sequence assembly of the barley genome.</title>
        <authorList>
            <consortium name="The International Barley Genome Sequencing Consortium"/>
            <person name="Mayer K.F."/>
            <person name="Waugh R."/>
            <person name="Brown J.W."/>
            <person name="Schulman A."/>
            <person name="Langridge P."/>
            <person name="Platzer M."/>
            <person name="Fincher G.B."/>
            <person name="Muehlbauer G.J."/>
            <person name="Sato K."/>
            <person name="Close T.J."/>
            <person name="Wise R.P."/>
            <person name="Stein N."/>
        </authorList>
    </citation>
    <scope>NUCLEOTIDE SEQUENCE [LARGE SCALE GENOMIC DNA]</scope>
    <source>
        <strain evidence="20">cv. Morex</strain>
    </source>
</reference>
<dbReference type="OMA" id="DQDEVAC"/>
<keyword evidence="7 17" id="KW-0732">Signal</keyword>
<dbReference type="KEGG" id="hvg:123446930"/>
<keyword evidence="9" id="KW-0611">Plant defense</keyword>
<dbReference type="OrthoDB" id="408788at2759"/>
<comment type="similarity">
    <text evidence="3 15">Belongs to the glycosyl hydrolase 17 family.</text>
</comment>
<dbReference type="SMR" id="A0A8I6Y9J2"/>
<evidence type="ECO:0000256" key="11">
    <source>
        <dbReference type="ARBA" id="ARBA00023157"/>
    </source>
</evidence>
<protein>
    <recommendedName>
        <fullName evidence="4">glucan endo-1,3-beta-D-glucosidase</fullName>
        <ecNumber evidence="4">3.2.1.39</ecNumber>
    </recommendedName>
</protein>
<dbReference type="GeneID" id="123446930"/>
<keyword evidence="5" id="KW-1003">Cell membrane</keyword>
<dbReference type="InterPro" id="IPR017853">
    <property type="entry name" value="GH"/>
</dbReference>
<evidence type="ECO:0000256" key="17">
    <source>
        <dbReference type="SAM" id="SignalP"/>
    </source>
</evidence>
<evidence type="ECO:0000256" key="15">
    <source>
        <dbReference type="RuleBase" id="RU004335"/>
    </source>
</evidence>
<dbReference type="GO" id="GO:0005886">
    <property type="term" value="C:plasma membrane"/>
    <property type="evidence" value="ECO:0000318"/>
    <property type="project" value="GO_Central"/>
</dbReference>
<evidence type="ECO:0000256" key="5">
    <source>
        <dbReference type="ARBA" id="ARBA00022475"/>
    </source>
</evidence>
<evidence type="ECO:0000256" key="6">
    <source>
        <dbReference type="ARBA" id="ARBA00022622"/>
    </source>
</evidence>
<evidence type="ECO:0000313" key="20">
    <source>
        <dbReference type="Proteomes" id="UP000011116"/>
    </source>
</evidence>
<reference evidence="19" key="3">
    <citation type="submission" date="2022-01" db="UniProtKB">
        <authorList>
            <consortium name="EnsemblPlants"/>
        </authorList>
    </citation>
    <scope>IDENTIFICATION</scope>
    <source>
        <strain evidence="19">subsp. vulgare</strain>
    </source>
</reference>
<dbReference type="Gene3D" id="1.20.58.1040">
    <property type="match status" value="1"/>
</dbReference>
<evidence type="ECO:0000256" key="4">
    <source>
        <dbReference type="ARBA" id="ARBA00012780"/>
    </source>
</evidence>
<dbReference type="PROSITE" id="PS00587">
    <property type="entry name" value="GLYCOSYL_HYDROL_F17"/>
    <property type="match status" value="1"/>
</dbReference>
<reference evidence="19" key="2">
    <citation type="submission" date="2020-10" db="EMBL/GenBank/DDBJ databases">
        <authorList>
            <person name="Scholz U."/>
            <person name="Mascher M."/>
            <person name="Fiebig A."/>
        </authorList>
    </citation>
    <scope>NUCLEOTIDE SEQUENCE [LARGE SCALE GENOMIC DNA]</scope>
    <source>
        <strain evidence="19">cv. Morex</strain>
    </source>
</reference>
<dbReference type="FunFam" id="1.20.58.1040:FF:000002">
    <property type="entry name" value="Glucan endo-1,3-beta-glucosidase 8"/>
    <property type="match status" value="1"/>
</dbReference>
<dbReference type="EC" id="3.2.1.39" evidence="4"/>
<dbReference type="GO" id="GO:0042973">
    <property type="term" value="F:glucan endo-1,3-beta-D-glucosidase activity"/>
    <property type="evidence" value="ECO:0007669"/>
    <property type="project" value="UniProtKB-EC"/>
</dbReference>
<evidence type="ECO:0000256" key="9">
    <source>
        <dbReference type="ARBA" id="ARBA00022821"/>
    </source>
</evidence>
<feature type="chain" id="PRO_5035225563" description="glucan endo-1,3-beta-D-glucosidase" evidence="17">
    <location>
        <begin position="27"/>
        <end position="490"/>
    </location>
</feature>
<evidence type="ECO:0000256" key="8">
    <source>
        <dbReference type="ARBA" id="ARBA00022801"/>
    </source>
</evidence>
<dbReference type="GO" id="GO:0006952">
    <property type="term" value="P:defense response"/>
    <property type="evidence" value="ECO:0007669"/>
    <property type="project" value="UniProtKB-KW"/>
</dbReference>
<keyword evidence="11" id="KW-1015">Disulfide bond</keyword>
<evidence type="ECO:0000256" key="2">
    <source>
        <dbReference type="ARBA" id="ARBA00004609"/>
    </source>
</evidence>
<comment type="catalytic activity">
    <reaction evidence="1">
        <text>Hydrolysis of (1-&gt;3)-beta-D-glucosidic linkages in (1-&gt;3)-beta-D-glucans.</text>
        <dbReference type="EC" id="3.2.1.39"/>
    </reaction>
</comment>
<dbReference type="EnsemblPlants" id="HORVU.MOREX.r3.4HG0333180.1">
    <property type="protein sequence ID" value="HORVU.MOREX.r3.4HG0333180.1"/>
    <property type="gene ID" value="HORVU.MOREX.r3.4HG0333180"/>
</dbReference>
<evidence type="ECO:0000313" key="19">
    <source>
        <dbReference type="EnsemblPlants" id="HORVU.MOREX.r3.4HG0333180.1"/>
    </source>
</evidence>
<evidence type="ECO:0000256" key="14">
    <source>
        <dbReference type="ARBA" id="ARBA00023295"/>
    </source>
</evidence>
<keyword evidence="6" id="KW-0336">GPI-anchor</keyword>
<evidence type="ECO:0000259" key="18">
    <source>
        <dbReference type="SMART" id="SM00768"/>
    </source>
</evidence>
<keyword evidence="14 16" id="KW-0326">Glycosidase</keyword>
<evidence type="ECO:0000256" key="3">
    <source>
        <dbReference type="ARBA" id="ARBA00008773"/>
    </source>
</evidence>
<keyword evidence="13" id="KW-0449">Lipoprotein</keyword>
<accession>A0A8I6Y9J2</accession>
<dbReference type="PANTHER" id="PTHR32227">
    <property type="entry name" value="GLUCAN ENDO-1,3-BETA-GLUCOSIDASE BG1-RELATED-RELATED"/>
    <property type="match status" value="1"/>
</dbReference>
<dbReference type="AlphaFoldDB" id="A0A8I6Y9J2"/>
<dbReference type="Gramene" id="HORVU.MOREX.r2.4HG0277660.1">
    <property type="protein sequence ID" value="HORVU.MOREX.r2.4HG0277660.1"/>
    <property type="gene ID" value="HORVU.MOREX.r2.4HG0277660"/>
</dbReference>
<dbReference type="Gene3D" id="3.20.20.80">
    <property type="entry name" value="Glycosidases"/>
    <property type="match status" value="1"/>
</dbReference>
<feature type="signal peptide" evidence="17">
    <location>
        <begin position="1"/>
        <end position="26"/>
    </location>
</feature>
<dbReference type="Pfam" id="PF00332">
    <property type="entry name" value="Glyco_hydro_17"/>
    <property type="match status" value="1"/>
</dbReference>
<evidence type="ECO:0000256" key="1">
    <source>
        <dbReference type="ARBA" id="ARBA00000382"/>
    </source>
</evidence>
<dbReference type="InterPro" id="IPR044965">
    <property type="entry name" value="Glyco_hydro_17_plant"/>
</dbReference>
<keyword evidence="12" id="KW-0325">Glycoprotein</keyword>
<evidence type="ECO:0000256" key="10">
    <source>
        <dbReference type="ARBA" id="ARBA00023136"/>
    </source>
</evidence>
<organism evidence="19 20">
    <name type="scientific">Hordeum vulgare subsp. vulgare</name>
    <name type="common">Domesticated barley</name>
    <dbReference type="NCBI Taxonomy" id="112509"/>
    <lineage>
        <taxon>Eukaryota</taxon>
        <taxon>Viridiplantae</taxon>
        <taxon>Streptophyta</taxon>
        <taxon>Embryophyta</taxon>
        <taxon>Tracheophyta</taxon>
        <taxon>Spermatophyta</taxon>
        <taxon>Magnoliopsida</taxon>
        <taxon>Liliopsida</taxon>
        <taxon>Poales</taxon>
        <taxon>Poaceae</taxon>
        <taxon>BOP clade</taxon>
        <taxon>Pooideae</taxon>
        <taxon>Triticodae</taxon>
        <taxon>Triticeae</taxon>
        <taxon>Hordeinae</taxon>
        <taxon>Hordeum</taxon>
    </lineage>
</organism>
<keyword evidence="8 16" id="KW-0378">Hydrolase</keyword>
<sequence>MAGVAVARPLLLLLLLAVVGLPAAWALGVNWGTMASHQLPPSTVVRMLQDNGIRKVKLFDADAEPLGALAGSGIEVMVAIPNNMLDMMTDYDTAREWVHKNVSAYNFDGGVNIRYVAVGNEPFLSSLNGTFLNVTFPALRNIQQALDEAGVGDTVKATVPLNADVYESPKDNSVPSAGRFRPEIAGLMTEIVQFLNQSGAPFTVNIYPYLSLYGNDDFPLDFAFFDGASSPVVDGSIQYTNVFDANFDTLVSALAKAGVGGLPVVVGEVGWPTDGEKHATAAYAQRFYAGLFRKLAGNAGTPLRPNQYMEIYLFSLIDEDVKSIAPGNFERHWGVMRYDGQPKYAMDPTGQGRNTALTGARGVDYLPRAWCVLNTNSPPENMSRLGDNVGYACTNADCTSLSYGSTCNGMDAAGNASYAFNTYFQMQDQGEEACGFDGLAVRTRQDPSTGTCNFTIQLENTSAAAGRRRGPAALTLTMALVLVAAMVTAL</sequence>
<dbReference type="Gramene" id="HORVU.MOREX.r3.4HG0333180.1">
    <property type="protein sequence ID" value="HORVU.MOREX.r3.4HG0333180.1"/>
    <property type="gene ID" value="HORVU.MOREX.r3.4HG0333180"/>
</dbReference>
<dbReference type="SUPFAM" id="SSF51445">
    <property type="entry name" value="(Trans)glycosidases"/>
    <property type="match status" value="1"/>
</dbReference>
<evidence type="ECO:0000256" key="13">
    <source>
        <dbReference type="ARBA" id="ARBA00023288"/>
    </source>
</evidence>
<dbReference type="InterPro" id="IPR012946">
    <property type="entry name" value="X8"/>
</dbReference>
<evidence type="ECO:0000256" key="16">
    <source>
        <dbReference type="RuleBase" id="RU004336"/>
    </source>
</evidence>
<dbReference type="Pfam" id="PF07983">
    <property type="entry name" value="X8"/>
    <property type="match status" value="1"/>
</dbReference>
<dbReference type="RefSeq" id="XP_044979410.1">
    <property type="nucleotide sequence ID" value="XM_045123475.1"/>
</dbReference>
<dbReference type="Proteomes" id="UP000011116">
    <property type="component" value="Chromosome 4H"/>
</dbReference>